<dbReference type="EMBL" id="JAPMOS010000117">
    <property type="protein sequence ID" value="KAJ4455164.1"/>
    <property type="molecule type" value="Genomic_DNA"/>
</dbReference>
<proteinExistence type="predicted"/>
<evidence type="ECO:0000256" key="1">
    <source>
        <dbReference type="SAM" id="MobiDB-lite"/>
    </source>
</evidence>
<evidence type="ECO:0000313" key="4">
    <source>
        <dbReference type="Proteomes" id="UP001141327"/>
    </source>
</evidence>
<dbReference type="PANTHER" id="PTHR46137">
    <property type="entry name" value="OS05G0310600 PROTEIN"/>
    <property type="match status" value="1"/>
</dbReference>
<name>A0ABQ8UCU7_9EUKA</name>
<evidence type="ECO:0000313" key="3">
    <source>
        <dbReference type="EMBL" id="KAJ4455164.1"/>
    </source>
</evidence>
<organism evidence="3 4">
    <name type="scientific">Paratrimastix pyriformis</name>
    <dbReference type="NCBI Taxonomy" id="342808"/>
    <lineage>
        <taxon>Eukaryota</taxon>
        <taxon>Metamonada</taxon>
        <taxon>Preaxostyla</taxon>
        <taxon>Paratrimastigidae</taxon>
        <taxon>Paratrimastix</taxon>
    </lineage>
</organism>
<gene>
    <name evidence="3" type="ORF">PAPYR_9959</name>
</gene>
<dbReference type="PANTHER" id="PTHR46137:SF1">
    <property type="entry name" value="LRAT DOMAIN-CONTAINING PROTEIN"/>
    <property type="match status" value="1"/>
</dbReference>
<dbReference type="Proteomes" id="UP001141327">
    <property type="component" value="Unassembled WGS sequence"/>
</dbReference>
<feature type="domain" description="LRAT" evidence="2">
    <location>
        <begin position="72"/>
        <end position="175"/>
    </location>
</feature>
<sequence length="500" mass="54284">MASPPPIQSAPPTTSEQSPIPLAETISPISTSSVEAVPASTPPELSESDRDKYLPIAWRPLVDVPNPGDHLRIRRHSGLYYHVGIATGFGMVVHFTGEPLHAKDARVREVPYGRFKKDSIVEVATYAEGSALPVESSVLLAHIFCQMEYQGYNVVTNNCEHLAVYCKTGYFHSIQVRQVAQTVQSVISHTLGLTHRILSVVPPTLPGGASISMLAQILHRGELTAHGFVDRMLDQRADAPKAHINLDFNQCSMPFRAHPTHIRTAGPQLGPINLDFKCSVDSHGVAPHQMGRYWCVTCWGPLPGPAQDVPPTAPGCVCPVCALRSVALAFWPTGNIDVRRWSRHGGSVDLPGVMSACRARSETRNAILRCLTRLVLTTPRTPHHHSCHDMHQLVVLPSDAFVCICGASNHRRLCCNAFLSRSPSSSSSCESMYRCAACQGEAICYPCAQTCHKDHQDSVRQGAAVAHCQCAHCQIPGPAPVPTAQPAVPRPVAPFRPLSK</sequence>
<feature type="region of interest" description="Disordered" evidence="1">
    <location>
        <begin position="1"/>
        <end position="48"/>
    </location>
</feature>
<keyword evidence="4" id="KW-1185">Reference proteome</keyword>
<reference evidence="3" key="1">
    <citation type="journal article" date="2022" name="bioRxiv">
        <title>Genomics of Preaxostyla Flagellates Illuminates Evolutionary Transitions and the Path Towards Mitochondrial Loss.</title>
        <authorList>
            <person name="Novak L.V.F."/>
            <person name="Treitli S.C."/>
            <person name="Pyrih J."/>
            <person name="Halakuc P."/>
            <person name="Pipaliya S.V."/>
            <person name="Vacek V."/>
            <person name="Brzon O."/>
            <person name="Soukal P."/>
            <person name="Eme L."/>
            <person name="Dacks J.B."/>
            <person name="Karnkowska A."/>
            <person name="Elias M."/>
            <person name="Hampl V."/>
        </authorList>
    </citation>
    <scope>NUCLEOTIDE SEQUENCE</scope>
    <source>
        <strain evidence="3">RCP-MX</strain>
    </source>
</reference>
<comment type="caution">
    <text evidence="3">The sequence shown here is derived from an EMBL/GenBank/DDBJ whole genome shotgun (WGS) entry which is preliminary data.</text>
</comment>
<dbReference type="Pfam" id="PF04970">
    <property type="entry name" value="LRAT"/>
    <property type="match status" value="1"/>
</dbReference>
<protein>
    <recommendedName>
        <fullName evidence="2">LRAT domain-containing protein</fullName>
    </recommendedName>
</protein>
<evidence type="ECO:0000259" key="2">
    <source>
        <dbReference type="PROSITE" id="PS51934"/>
    </source>
</evidence>
<dbReference type="InterPro" id="IPR007053">
    <property type="entry name" value="LRAT_dom"/>
</dbReference>
<accession>A0ABQ8UCU7</accession>
<dbReference type="Gene3D" id="3.90.1720.10">
    <property type="entry name" value="endopeptidase domain like (from Nostoc punctiforme)"/>
    <property type="match status" value="1"/>
</dbReference>
<dbReference type="PROSITE" id="PS51934">
    <property type="entry name" value="LRAT"/>
    <property type="match status" value="1"/>
</dbReference>